<name>A0AAV1RWS2_9ROSI</name>
<dbReference type="GO" id="GO:0003676">
    <property type="term" value="F:nucleic acid binding"/>
    <property type="evidence" value="ECO:0007669"/>
    <property type="project" value="InterPro"/>
</dbReference>
<reference evidence="3 4" key="1">
    <citation type="submission" date="2024-01" db="EMBL/GenBank/DDBJ databases">
        <authorList>
            <person name="Waweru B."/>
        </authorList>
    </citation>
    <scope>NUCLEOTIDE SEQUENCE [LARGE SCALE GENOMIC DNA]</scope>
</reference>
<dbReference type="AlphaFoldDB" id="A0AAV1RWS2"/>
<dbReference type="SUPFAM" id="SSF53098">
    <property type="entry name" value="Ribonuclease H-like"/>
    <property type="match status" value="1"/>
</dbReference>
<dbReference type="InterPro" id="IPR036397">
    <property type="entry name" value="RNaseH_sf"/>
</dbReference>
<evidence type="ECO:0000313" key="3">
    <source>
        <dbReference type="EMBL" id="CAK7339913.1"/>
    </source>
</evidence>
<gene>
    <name evidence="3" type="ORF">DCAF_LOCUS14991</name>
</gene>
<evidence type="ECO:0000313" key="4">
    <source>
        <dbReference type="Proteomes" id="UP001314170"/>
    </source>
</evidence>
<dbReference type="GO" id="GO:0005737">
    <property type="term" value="C:cytoplasm"/>
    <property type="evidence" value="ECO:0007669"/>
    <property type="project" value="TreeGrafter"/>
</dbReference>
<keyword evidence="1" id="KW-0540">Nuclease</keyword>
<dbReference type="InterPro" id="IPR012337">
    <property type="entry name" value="RNaseH-like_sf"/>
</dbReference>
<evidence type="ECO:0008006" key="5">
    <source>
        <dbReference type="Google" id="ProtNLM"/>
    </source>
</evidence>
<dbReference type="GO" id="GO:0008408">
    <property type="term" value="F:3'-5' exonuclease activity"/>
    <property type="evidence" value="ECO:0007669"/>
    <property type="project" value="TreeGrafter"/>
</dbReference>
<dbReference type="PANTHER" id="PTHR13620">
    <property type="entry name" value="3-5 EXONUCLEASE"/>
    <property type="match status" value="1"/>
</dbReference>
<dbReference type="GO" id="GO:0005634">
    <property type="term" value="C:nucleus"/>
    <property type="evidence" value="ECO:0007669"/>
    <property type="project" value="TreeGrafter"/>
</dbReference>
<sequence length="223" mass="26475">MEDFKLHCGYLGGNSYYGYDSFLVQCDDMYCYTVATSDPPCLFNWFVELFWIKLPNDGKRLRVSMDITWDQHSHNGNTKSTPVTLQFCHEICCIIFQVCPQENFPRSSLEHFLNHDYVDFFGFQMLHKVQYLRKAYNLVVKNWFDIPRQARLSNPARFRNCSNLSLQRMVCMDFWKWYAKPTGLLQSNWRLNKLSTDKIMYATLDCYLAYKLSVPLSIPRKIE</sequence>
<dbReference type="Gene3D" id="3.30.420.10">
    <property type="entry name" value="Ribonuclease H-like superfamily/Ribonuclease H"/>
    <property type="match status" value="1"/>
</dbReference>
<keyword evidence="2" id="KW-0378">Hydrolase</keyword>
<accession>A0AAV1RWS2</accession>
<dbReference type="Proteomes" id="UP001314170">
    <property type="component" value="Unassembled WGS sequence"/>
</dbReference>
<dbReference type="PANTHER" id="PTHR13620:SF105">
    <property type="entry name" value="OS01G0737700 PROTEIN"/>
    <property type="match status" value="1"/>
</dbReference>
<comment type="caution">
    <text evidence="3">The sequence shown here is derived from an EMBL/GenBank/DDBJ whole genome shotgun (WGS) entry which is preliminary data.</text>
</comment>
<organism evidence="3 4">
    <name type="scientific">Dovyalis caffra</name>
    <dbReference type="NCBI Taxonomy" id="77055"/>
    <lineage>
        <taxon>Eukaryota</taxon>
        <taxon>Viridiplantae</taxon>
        <taxon>Streptophyta</taxon>
        <taxon>Embryophyta</taxon>
        <taxon>Tracheophyta</taxon>
        <taxon>Spermatophyta</taxon>
        <taxon>Magnoliopsida</taxon>
        <taxon>eudicotyledons</taxon>
        <taxon>Gunneridae</taxon>
        <taxon>Pentapetalae</taxon>
        <taxon>rosids</taxon>
        <taxon>fabids</taxon>
        <taxon>Malpighiales</taxon>
        <taxon>Salicaceae</taxon>
        <taxon>Flacourtieae</taxon>
        <taxon>Dovyalis</taxon>
    </lineage>
</organism>
<dbReference type="EMBL" id="CAWUPB010001159">
    <property type="protein sequence ID" value="CAK7339913.1"/>
    <property type="molecule type" value="Genomic_DNA"/>
</dbReference>
<evidence type="ECO:0000256" key="2">
    <source>
        <dbReference type="ARBA" id="ARBA00022801"/>
    </source>
</evidence>
<proteinExistence type="predicted"/>
<dbReference type="InterPro" id="IPR051132">
    <property type="entry name" value="3-5_Exonuclease_domain"/>
</dbReference>
<evidence type="ECO:0000256" key="1">
    <source>
        <dbReference type="ARBA" id="ARBA00022722"/>
    </source>
</evidence>
<protein>
    <recommendedName>
        <fullName evidence="5">3'-5' exonuclease domain-containing protein</fullName>
    </recommendedName>
</protein>
<keyword evidence="4" id="KW-1185">Reference proteome</keyword>